<protein>
    <recommendedName>
        <fullName evidence="4">Lipoprotein</fullName>
    </recommendedName>
</protein>
<dbReference type="RefSeq" id="WP_025227239.1">
    <property type="nucleotide sequence ID" value="NZ_CP007139.1"/>
</dbReference>
<keyword evidence="3" id="KW-1185">Reference proteome</keyword>
<evidence type="ECO:0000256" key="1">
    <source>
        <dbReference type="SAM" id="MobiDB-lite"/>
    </source>
</evidence>
<proteinExistence type="predicted"/>
<name>A0A068NKW7_FIMGI</name>
<dbReference type="HOGENOM" id="CLU_1037248_0_0_0"/>
<dbReference type="PROSITE" id="PS51257">
    <property type="entry name" value="PROKAR_LIPOPROTEIN"/>
    <property type="match status" value="1"/>
</dbReference>
<dbReference type="STRING" id="661478.OP10G_0748"/>
<dbReference type="OrthoDB" id="9793213at2"/>
<organism evidence="2 3">
    <name type="scientific">Fimbriimonas ginsengisoli Gsoil 348</name>
    <dbReference type="NCBI Taxonomy" id="661478"/>
    <lineage>
        <taxon>Bacteria</taxon>
        <taxon>Bacillati</taxon>
        <taxon>Armatimonadota</taxon>
        <taxon>Fimbriimonadia</taxon>
        <taxon>Fimbriimonadales</taxon>
        <taxon>Fimbriimonadaceae</taxon>
        <taxon>Fimbriimonas</taxon>
    </lineage>
</organism>
<evidence type="ECO:0008006" key="4">
    <source>
        <dbReference type="Google" id="ProtNLM"/>
    </source>
</evidence>
<reference evidence="2 3" key="1">
    <citation type="journal article" date="2014" name="PLoS ONE">
        <title>The first complete genome sequence of the class fimbriimonadia in the phylum armatimonadetes.</title>
        <authorList>
            <person name="Hu Z.Y."/>
            <person name="Wang Y.Z."/>
            <person name="Im W.T."/>
            <person name="Wang S.Y."/>
            <person name="Zhao G.P."/>
            <person name="Zheng H.J."/>
            <person name="Quan Z.X."/>
        </authorList>
    </citation>
    <scope>NUCLEOTIDE SEQUENCE [LARGE SCALE GENOMIC DNA]</scope>
    <source>
        <strain evidence="2">Gsoil 348</strain>
    </source>
</reference>
<dbReference type="KEGG" id="fgi:OP10G_0748"/>
<accession>A0A068NKW7</accession>
<feature type="region of interest" description="Disordered" evidence="1">
    <location>
        <begin position="74"/>
        <end position="99"/>
    </location>
</feature>
<dbReference type="AlphaFoldDB" id="A0A068NKW7"/>
<dbReference type="EMBL" id="CP007139">
    <property type="protein sequence ID" value="AIE84116.1"/>
    <property type="molecule type" value="Genomic_DNA"/>
</dbReference>
<evidence type="ECO:0000313" key="3">
    <source>
        <dbReference type="Proteomes" id="UP000027982"/>
    </source>
</evidence>
<gene>
    <name evidence="2" type="ORF">OP10G_0748</name>
</gene>
<evidence type="ECO:0000313" key="2">
    <source>
        <dbReference type="EMBL" id="AIE84116.1"/>
    </source>
</evidence>
<sequence>MRSLPPNSVFHNRGDLKRRSILAIAAVSLLAGCAKFPSNPAANSNVTKVIIRVQVAGTINPNYVYDVAIRSSADPNPTTDQAKVPSPTLDSSSPNGRMAGSPTHFVEFNALTSQIEPFSLYRFATAAEIPNPTDPSNLINLAHWTQVTDQRIVTFEPVTPGSSNTLAFTLYINQIPDTLNSNANPQALQLNFLTMNRLSNQGAGNRVIDSLGDNRSPGGPNQFIKIDLRSNLTYGNAGGLPGSDLEPTGDCADPDLDIVGWTVEVQRP</sequence>
<dbReference type="Proteomes" id="UP000027982">
    <property type="component" value="Chromosome"/>
</dbReference>